<protein>
    <recommendedName>
        <fullName evidence="1">LysM domain-containing protein</fullName>
    </recommendedName>
</protein>
<comment type="caution">
    <text evidence="2">The sequence shown here is derived from an EMBL/GenBank/DDBJ whole genome shotgun (WGS) entry which is preliminary data.</text>
</comment>
<dbReference type="RefSeq" id="WP_037238258.1">
    <property type="nucleotide sequence ID" value="NZ_BAWF01000051.1"/>
</dbReference>
<dbReference type="Proteomes" id="UP000019491">
    <property type="component" value="Unassembled WGS sequence"/>
</dbReference>
<reference evidence="2 3" key="1">
    <citation type="submission" date="2014-02" db="EMBL/GenBank/DDBJ databases">
        <title>Whole genome shotgun sequence of Rhodococcus wratislaviensis NBRC 100605.</title>
        <authorList>
            <person name="Hosoyama A."/>
            <person name="Tsuchikane K."/>
            <person name="Yoshida I."/>
            <person name="Ohji S."/>
            <person name="Ichikawa N."/>
            <person name="Yamazoe A."/>
            <person name="Fujita N."/>
        </authorList>
    </citation>
    <scope>NUCLEOTIDE SEQUENCE [LARGE SCALE GENOMIC DNA]</scope>
    <source>
        <strain evidence="2 3">NBRC 100605</strain>
    </source>
</reference>
<accession>X0PXL9</accession>
<dbReference type="PROSITE" id="PS51782">
    <property type="entry name" value="LYSM"/>
    <property type="match status" value="1"/>
</dbReference>
<feature type="domain" description="LysM" evidence="1">
    <location>
        <begin position="180"/>
        <end position="227"/>
    </location>
</feature>
<dbReference type="InterPro" id="IPR036779">
    <property type="entry name" value="LysM_dom_sf"/>
</dbReference>
<dbReference type="InterPro" id="IPR018392">
    <property type="entry name" value="LysM"/>
</dbReference>
<proteinExistence type="predicted"/>
<dbReference type="Pfam" id="PF19266">
    <property type="entry name" value="CIS_tube"/>
    <property type="match status" value="1"/>
</dbReference>
<dbReference type="InterPro" id="IPR045361">
    <property type="entry name" value="CIS_tube_prot_N"/>
</dbReference>
<keyword evidence="3" id="KW-1185">Reference proteome</keyword>
<evidence type="ECO:0000313" key="2">
    <source>
        <dbReference type="EMBL" id="GAF48249.1"/>
    </source>
</evidence>
<dbReference type="EMBL" id="BAWF01000051">
    <property type="protein sequence ID" value="GAF48249.1"/>
    <property type="molecule type" value="Genomic_DNA"/>
</dbReference>
<evidence type="ECO:0000313" key="3">
    <source>
        <dbReference type="Proteomes" id="UP000019491"/>
    </source>
</evidence>
<dbReference type="Gene3D" id="3.10.350.10">
    <property type="entry name" value="LysM domain"/>
    <property type="match status" value="1"/>
</dbReference>
<sequence length="231" mass="25710">MPELSKAKFKVFKEDGSFDEITVQFNPSSLSFDKPNHTADITIPGLDSPLKQFVRGGTETASVELFFDTTESGTGPGATSVTTLTDAFYGLVKIDPKTHAAPICSFIWGEKFPGDRLPERYGNQRRTEFSCVVTDVKQDYKLFSPDGTPLRAVLTLKLDEYVPLHRQIAQLNLQSADHTRSHLLAHGETLALVSWQYLHNTRDWRHIATANGIDDPRRLQPGTALTIPPLT</sequence>
<organism evidence="2 3">
    <name type="scientific">Rhodococcus wratislaviensis NBRC 100605</name>
    <dbReference type="NCBI Taxonomy" id="1219028"/>
    <lineage>
        <taxon>Bacteria</taxon>
        <taxon>Bacillati</taxon>
        <taxon>Actinomycetota</taxon>
        <taxon>Actinomycetes</taxon>
        <taxon>Mycobacteriales</taxon>
        <taxon>Nocardiaceae</taxon>
        <taxon>Rhodococcus</taxon>
    </lineage>
</organism>
<gene>
    <name evidence="2" type="ORF">RW1_051_00130</name>
</gene>
<name>X0PXL9_RHOWR</name>
<evidence type="ECO:0000259" key="1">
    <source>
        <dbReference type="PROSITE" id="PS51782"/>
    </source>
</evidence>
<dbReference type="OrthoDB" id="9815939at2"/>
<dbReference type="AlphaFoldDB" id="X0PXL9"/>